<dbReference type="KEGG" id="mfk:E2N92_06320"/>
<organism evidence="1 2">
    <name type="scientific">Methanofollis formosanus</name>
    <dbReference type="NCBI Taxonomy" id="299308"/>
    <lineage>
        <taxon>Archaea</taxon>
        <taxon>Methanobacteriati</taxon>
        <taxon>Methanobacteriota</taxon>
        <taxon>Stenosarchaea group</taxon>
        <taxon>Methanomicrobia</taxon>
        <taxon>Methanomicrobiales</taxon>
        <taxon>Methanomicrobiaceae</taxon>
        <taxon>Methanofollis</taxon>
    </lineage>
</organism>
<accession>A0A8G1A114</accession>
<protein>
    <submittedName>
        <fullName evidence="1">Uncharacterized protein</fullName>
    </submittedName>
</protein>
<dbReference type="EMBL" id="CP037968">
    <property type="protein sequence ID" value="QYZ79070.1"/>
    <property type="molecule type" value="Genomic_DNA"/>
</dbReference>
<dbReference type="AlphaFoldDB" id="A0A8G1A114"/>
<proteinExistence type="predicted"/>
<reference evidence="1" key="1">
    <citation type="journal article" date="2005" name="Int. J. Syst. Evol. Microbiol.">
        <title>Methanofollis formosanus sp. nov., isolated from a fish pond.</title>
        <authorList>
            <person name="Wu S.Y."/>
            <person name="Chen S.C."/>
            <person name="Lai M.C."/>
        </authorList>
    </citation>
    <scope>NUCLEOTIDE SEQUENCE</scope>
    <source>
        <strain evidence="1">ML15</strain>
    </source>
</reference>
<evidence type="ECO:0000313" key="1">
    <source>
        <dbReference type="EMBL" id="QYZ79070.1"/>
    </source>
</evidence>
<dbReference type="RefSeq" id="WP_220682841.1">
    <property type="nucleotide sequence ID" value="NZ_CP037968.1"/>
</dbReference>
<keyword evidence="2" id="KW-1185">Reference proteome</keyword>
<dbReference type="Proteomes" id="UP000826709">
    <property type="component" value="Chromosome"/>
</dbReference>
<evidence type="ECO:0000313" key="2">
    <source>
        <dbReference type="Proteomes" id="UP000826709"/>
    </source>
</evidence>
<sequence>MRQKHASSILDENFSSLAFSLIKTRKPVETLFHRRPNLSSSWGGTMLDFDSLLERTDEGQEPIQI</sequence>
<gene>
    <name evidence="1" type="ORF">E2N92_06320</name>
</gene>
<reference evidence="1" key="2">
    <citation type="submission" date="2019-03" db="EMBL/GenBank/DDBJ databases">
        <authorList>
            <person name="Chen S.-C."/>
            <person name="Wu S.-Y."/>
            <person name="Lai M.-C."/>
        </authorList>
    </citation>
    <scope>NUCLEOTIDE SEQUENCE</scope>
    <source>
        <strain evidence="1">ML15</strain>
    </source>
</reference>
<name>A0A8G1A114_9EURY</name>